<dbReference type="GO" id="GO:0035673">
    <property type="term" value="F:oligopeptide transmembrane transporter activity"/>
    <property type="evidence" value="ECO:0007669"/>
    <property type="project" value="InterPro"/>
</dbReference>
<evidence type="ECO:0000256" key="2">
    <source>
        <dbReference type="ARBA" id="ARBA00008807"/>
    </source>
</evidence>
<feature type="transmembrane region" description="Helical" evidence="9">
    <location>
        <begin position="695"/>
        <end position="721"/>
    </location>
</feature>
<organism evidence="10 11">
    <name type="scientific">Botryobasidium botryosum (strain FD-172 SS1)</name>
    <dbReference type="NCBI Taxonomy" id="930990"/>
    <lineage>
        <taxon>Eukaryota</taxon>
        <taxon>Fungi</taxon>
        <taxon>Dikarya</taxon>
        <taxon>Basidiomycota</taxon>
        <taxon>Agaricomycotina</taxon>
        <taxon>Agaricomycetes</taxon>
        <taxon>Cantharellales</taxon>
        <taxon>Botryobasidiaceae</taxon>
        <taxon>Botryobasidium</taxon>
    </lineage>
</organism>
<dbReference type="GO" id="GO:0015031">
    <property type="term" value="P:protein transport"/>
    <property type="evidence" value="ECO:0007669"/>
    <property type="project" value="UniProtKB-KW"/>
</dbReference>
<feature type="transmembrane region" description="Helical" evidence="9">
    <location>
        <begin position="248"/>
        <end position="268"/>
    </location>
</feature>
<dbReference type="InterPro" id="IPR004648">
    <property type="entry name" value="Oligpept_transpt"/>
</dbReference>
<dbReference type="Pfam" id="PF03169">
    <property type="entry name" value="OPT"/>
    <property type="match status" value="1"/>
</dbReference>
<dbReference type="OrthoDB" id="9986677at2759"/>
<dbReference type="Proteomes" id="UP000027195">
    <property type="component" value="Unassembled WGS sequence"/>
</dbReference>
<evidence type="ECO:0000256" key="9">
    <source>
        <dbReference type="SAM" id="Phobius"/>
    </source>
</evidence>
<dbReference type="FunCoup" id="A0A067M862">
    <property type="interactions" value="67"/>
</dbReference>
<feature type="transmembrane region" description="Helical" evidence="9">
    <location>
        <begin position="619"/>
        <end position="637"/>
    </location>
</feature>
<reference evidence="11" key="1">
    <citation type="journal article" date="2014" name="Proc. Natl. Acad. Sci. U.S.A.">
        <title>Extensive sampling of basidiomycete genomes demonstrates inadequacy of the white-rot/brown-rot paradigm for wood decay fungi.</title>
        <authorList>
            <person name="Riley R."/>
            <person name="Salamov A.A."/>
            <person name="Brown D.W."/>
            <person name="Nagy L.G."/>
            <person name="Floudas D."/>
            <person name="Held B.W."/>
            <person name="Levasseur A."/>
            <person name="Lombard V."/>
            <person name="Morin E."/>
            <person name="Otillar R."/>
            <person name="Lindquist E.A."/>
            <person name="Sun H."/>
            <person name="LaButti K.M."/>
            <person name="Schmutz J."/>
            <person name="Jabbour D."/>
            <person name="Luo H."/>
            <person name="Baker S.E."/>
            <person name="Pisabarro A.G."/>
            <person name="Walton J.D."/>
            <person name="Blanchette R.A."/>
            <person name="Henrissat B."/>
            <person name="Martin F."/>
            <person name="Cullen D."/>
            <person name="Hibbett D.S."/>
            <person name="Grigoriev I.V."/>
        </authorList>
    </citation>
    <scope>NUCLEOTIDE SEQUENCE [LARGE SCALE GENOMIC DNA]</scope>
    <source>
        <strain evidence="11">FD-172 SS1</strain>
    </source>
</reference>
<dbReference type="NCBIfam" id="TIGR00727">
    <property type="entry name" value="ISP4_OPT"/>
    <property type="match status" value="1"/>
</dbReference>
<accession>A0A067M862</accession>
<feature type="transmembrane region" description="Helical" evidence="9">
    <location>
        <begin position="440"/>
        <end position="460"/>
    </location>
</feature>
<dbReference type="HOGENOM" id="CLU_004965_1_1_1"/>
<feature type="transmembrane region" description="Helical" evidence="9">
    <location>
        <begin position="466"/>
        <end position="486"/>
    </location>
</feature>
<feature type="transmembrane region" description="Helical" evidence="9">
    <location>
        <begin position="493"/>
        <end position="509"/>
    </location>
</feature>
<evidence type="ECO:0000313" key="10">
    <source>
        <dbReference type="EMBL" id="KDQ11754.1"/>
    </source>
</evidence>
<name>A0A067M862_BOTB1</name>
<comment type="subcellular location">
    <subcellularLocation>
        <location evidence="1">Membrane</location>
        <topology evidence="1">Multi-pass membrane protein</topology>
    </subcellularLocation>
</comment>
<evidence type="ECO:0000256" key="4">
    <source>
        <dbReference type="ARBA" id="ARBA00022692"/>
    </source>
</evidence>
<feature type="transmembrane region" description="Helical" evidence="9">
    <location>
        <begin position="280"/>
        <end position="302"/>
    </location>
</feature>
<keyword evidence="11" id="KW-1185">Reference proteome</keyword>
<dbReference type="InParanoid" id="A0A067M862"/>
<feature type="transmembrane region" description="Helical" evidence="9">
    <location>
        <begin position="85"/>
        <end position="104"/>
    </location>
</feature>
<evidence type="ECO:0008006" key="12">
    <source>
        <dbReference type="Google" id="ProtNLM"/>
    </source>
</evidence>
<evidence type="ECO:0000256" key="5">
    <source>
        <dbReference type="ARBA" id="ARBA00022856"/>
    </source>
</evidence>
<keyword evidence="7 9" id="KW-1133">Transmembrane helix</keyword>
<evidence type="ECO:0000313" key="11">
    <source>
        <dbReference type="Proteomes" id="UP000027195"/>
    </source>
</evidence>
<keyword evidence="6" id="KW-0653">Protein transport</keyword>
<keyword evidence="4 9" id="KW-0812">Transmembrane</keyword>
<comment type="similarity">
    <text evidence="2">Belongs to the oligopeptide OPT transporter family.</text>
</comment>
<feature type="transmembrane region" description="Helical" evidence="9">
    <location>
        <begin position="666"/>
        <end position="683"/>
    </location>
</feature>
<gene>
    <name evidence="10" type="ORF">BOTBODRAFT_176948</name>
</gene>
<proteinExistence type="inferred from homology"/>
<dbReference type="GO" id="GO:0016020">
    <property type="term" value="C:membrane"/>
    <property type="evidence" value="ECO:0007669"/>
    <property type="project" value="UniProtKB-SubCell"/>
</dbReference>
<evidence type="ECO:0000256" key="8">
    <source>
        <dbReference type="ARBA" id="ARBA00023136"/>
    </source>
</evidence>
<keyword evidence="8 9" id="KW-0472">Membrane</keyword>
<sequence>MAGTLDDEERPPSDDLKDGLDVEAAIDLIDDDVLSLAAKATGAEFNDPNADPDALGDLDDSPYSEVRSAVSNTDDPDMPVNTIRAWAIGLMWAILLPGLVQFFWLRYPSVNITPIVAQLLSLPMGRLAARYLPDVKIFGCRLNPGPFTIKEHVLIAVLASPGGGDVTDIVAVQKSYYKQNWGFLYQWLITLSTLLMGFSIGGITRRFLVEPPSMIWPSTLVQCALFNTLHSQDYAGMGSRGGISRERFFVYVFLGSFVWSLSYFSWVTWIAPNNVKINQIFGYTSGLGMSFLTFDWSQIAYIGSPLVNPWWAEVNIGAGFIILSWFLTPILYYTNTWYSKHLPMSSRTSYDNQMNEYNVSRVINPDSTFNLKEYQNYSPLFISMTFAVSYGLSFATITATIVHTILCYRKQIWAQARRSIVDQPDIHAKLMLRYRQIPNWWYLLTFVGTFACGIIAIEVWPTQLPVWAFVLSLALSFFYTIPIGILTAITNQTIGLGVISELIIGYILPGRPIAMMLFRTWGSGTIVQTLAFASFLKFGHYMKIPPRTMFTAQMIGTIVAGTVQLAVQAWMFSNIPALCDTSQKDGFVCPNTEVFATTSIIWGVIGPAKQFSPGQIYHGLTYFFLIGALLPVIPWWLTKKYPKSWFKYINIPIMLSVSNNIPPATASNYVPWLIVGFIFQYLIRRRHFSWWAKYNYVLSSALDSGVAISAVVIFFCLQYPLHGNIGANTIQKWWGNTVYDNTADANFMPLVTLGDGERFGPSSW</sequence>
<evidence type="ECO:0000256" key="1">
    <source>
        <dbReference type="ARBA" id="ARBA00004141"/>
    </source>
</evidence>
<protein>
    <recommendedName>
        <fullName evidence="12">OPT oligopeptide transporter</fullName>
    </recommendedName>
</protein>
<dbReference type="AlphaFoldDB" id="A0A067M862"/>
<feature type="transmembrane region" description="Helical" evidence="9">
    <location>
        <begin position="184"/>
        <end position="204"/>
    </location>
</feature>
<dbReference type="EMBL" id="KL198055">
    <property type="protein sequence ID" value="KDQ11754.1"/>
    <property type="molecule type" value="Genomic_DNA"/>
</dbReference>
<dbReference type="InterPro" id="IPR004813">
    <property type="entry name" value="OPT"/>
</dbReference>
<feature type="transmembrane region" description="Helical" evidence="9">
    <location>
        <begin position="380"/>
        <end position="408"/>
    </location>
</feature>
<feature type="transmembrane region" description="Helical" evidence="9">
    <location>
        <begin position="314"/>
        <end position="334"/>
    </location>
</feature>
<keyword evidence="5" id="KW-0571">Peptide transport</keyword>
<evidence type="ECO:0000256" key="3">
    <source>
        <dbReference type="ARBA" id="ARBA00022448"/>
    </source>
</evidence>
<dbReference type="PANTHER" id="PTHR22601">
    <property type="entry name" value="ISP4 LIKE PROTEIN"/>
    <property type="match status" value="1"/>
</dbReference>
<dbReference type="NCBIfam" id="TIGR00728">
    <property type="entry name" value="OPT_sfam"/>
    <property type="match status" value="1"/>
</dbReference>
<evidence type="ECO:0000256" key="7">
    <source>
        <dbReference type="ARBA" id="ARBA00022989"/>
    </source>
</evidence>
<evidence type="ECO:0000256" key="6">
    <source>
        <dbReference type="ARBA" id="ARBA00022927"/>
    </source>
</evidence>
<keyword evidence="3" id="KW-0813">Transport</keyword>